<reference evidence="4" key="1">
    <citation type="journal article" date="2008" name="Nat. Genet.">
        <title>The Pristionchus pacificus genome provides a unique perspective on nematode lifestyle and parasitism.</title>
        <authorList>
            <person name="Dieterich C."/>
            <person name="Clifton S.W."/>
            <person name="Schuster L.N."/>
            <person name="Chinwalla A."/>
            <person name="Delehaunty K."/>
            <person name="Dinkelacker I."/>
            <person name="Fulton L."/>
            <person name="Fulton R."/>
            <person name="Godfrey J."/>
            <person name="Minx P."/>
            <person name="Mitreva M."/>
            <person name="Roeseler W."/>
            <person name="Tian H."/>
            <person name="Witte H."/>
            <person name="Yang S.P."/>
            <person name="Wilson R.K."/>
            <person name="Sommer R.J."/>
        </authorList>
    </citation>
    <scope>NUCLEOTIDE SEQUENCE [LARGE SCALE GENOMIC DNA]</scope>
    <source>
        <strain evidence="4">PS312</strain>
    </source>
</reference>
<organism evidence="3 4">
    <name type="scientific">Pristionchus pacificus</name>
    <name type="common">Parasitic nematode worm</name>
    <dbReference type="NCBI Taxonomy" id="54126"/>
    <lineage>
        <taxon>Eukaryota</taxon>
        <taxon>Metazoa</taxon>
        <taxon>Ecdysozoa</taxon>
        <taxon>Nematoda</taxon>
        <taxon>Chromadorea</taxon>
        <taxon>Rhabditida</taxon>
        <taxon>Rhabditina</taxon>
        <taxon>Diplogasteromorpha</taxon>
        <taxon>Diplogasteroidea</taxon>
        <taxon>Neodiplogasteridae</taxon>
        <taxon>Pristionchus</taxon>
    </lineage>
</organism>
<dbReference type="EnsemblMetazoa" id="PPA36238.1">
    <property type="protein sequence ID" value="PPA36238.1"/>
    <property type="gene ID" value="WBGene00274607"/>
</dbReference>
<feature type="compositionally biased region" description="Basic residues" evidence="1">
    <location>
        <begin position="278"/>
        <end position="306"/>
    </location>
</feature>
<proteinExistence type="predicted"/>
<feature type="compositionally biased region" description="Basic and acidic residues" evidence="1">
    <location>
        <begin position="250"/>
        <end position="277"/>
    </location>
</feature>
<evidence type="ECO:0000313" key="3">
    <source>
        <dbReference type="EnsemblMetazoa" id="PPA36238.1"/>
    </source>
</evidence>
<evidence type="ECO:0000256" key="1">
    <source>
        <dbReference type="SAM" id="MobiDB-lite"/>
    </source>
</evidence>
<dbReference type="Proteomes" id="UP000005239">
    <property type="component" value="Unassembled WGS sequence"/>
</dbReference>
<keyword evidence="2" id="KW-0812">Transmembrane</keyword>
<sequence length="455" mass="50154">INEKQITFAFHSFPPLLFTSTSFLHSSLCCAQGSVANKILLIALHMITLLSVLFLCLPGAERKRRSATSAPCSTDSPVKNHYPVVRRTGTTQLEQQSSSEANARTAVVASTTTPSSGAAENPMSPSADTKVLLRVGPSSASSSGTAATMASRPGRTQLDDESNAAAVSHTGARAEKKSDPTLMKYGAEQSSRSDKSEPKNGESGGRQLSWPEPVSGGQSQDYLRRHYDKHGVEIPRNGPLTRLDVLLVERAAKEKEAEAQIEEERLKMEDRKKSESGKKKKKKRKDKKKDKSSSRRKKDKRKKKKEKKEGTKSGGSSGGTTVQPTGETEKEEGLYTAKTKKKGGKTKEVTVTDNAIADPTEQAPAADAVSETGRKATKTAPQPKAKRPNWTDCVPESKLPDEWTENDNSKNNKTRQRTPRRPERRFRTPRNERGLAQLRFDKHKLRATYKKMNKR</sequence>
<feature type="compositionally biased region" description="Basic residues" evidence="1">
    <location>
        <begin position="412"/>
        <end position="424"/>
    </location>
</feature>
<name>A0A8R1YQW9_PRIPA</name>
<feature type="compositionally biased region" description="Basic and acidic residues" evidence="1">
    <location>
        <begin position="222"/>
        <end position="233"/>
    </location>
</feature>
<accession>A0A8R1YQW9</accession>
<reference evidence="3" key="2">
    <citation type="submission" date="2022-06" db="UniProtKB">
        <authorList>
            <consortium name="EnsemblMetazoa"/>
        </authorList>
    </citation>
    <scope>IDENTIFICATION</scope>
    <source>
        <strain evidence="3">PS312</strain>
    </source>
</reference>
<dbReference type="AlphaFoldDB" id="A0A8R1YQW9"/>
<protein>
    <submittedName>
        <fullName evidence="3">Uncharacterized protein</fullName>
    </submittedName>
</protein>
<keyword evidence="4" id="KW-1185">Reference proteome</keyword>
<evidence type="ECO:0000256" key="2">
    <source>
        <dbReference type="SAM" id="Phobius"/>
    </source>
</evidence>
<feature type="transmembrane region" description="Helical" evidence="2">
    <location>
        <begin position="39"/>
        <end position="57"/>
    </location>
</feature>
<feature type="compositionally biased region" description="Basic and acidic residues" evidence="1">
    <location>
        <begin position="191"/>
        <end position="200"/>
    </location>
</feature>
<feature type="compositionally biased region" description="Polar residues" evidence="1">
    <location>
        <begin position="91"/>
        <end position="100"/>
    </location>
</feature>
<evidence type="ECO:0000313" key="4">
    <source>
        <dbReference type="Proteomes" id="UP000005239"/>
    </source>
</evidence>
<gene>
    <name evidence="3" type="primary">WBGene00274607</name>
</gene>
<feature type="compositionally biased region" description="Low complexity" evidence="1">
    <location>
        <begin position="101"/>
        <end position="119"/>
    </location>
</feature>
<feature type="region of interest" description="Disordered" evidence="1">
    <location>
        <begin position="91"/>
        <end position="433"/>
    </location>
</feature>
<keyword evidence="2" id="KW-0472">Membrane</keyword>
<feature type="compositionally biased region" description="Low complexity" evidence="1">
    <location>
        <begin position="138"/>
        <end position="151"/>
    </location>
</feature>
<keyword evidence="2" id="KW-1133">Transmembrane helix</keyword>